<feature type="domain" description="Plastocyanin-like" evidence="8">
    <location>
        <begin position="46"/>
        <end position="162"/>
    </location>
</feature>
<dbReference type="PROSITE" id="PS00080">
    <property type="entry name" value="MULTICOPPER_OXIDASE2"/>
    <property type="match status" value="1"/>
</dbReference>
<protein>
    <recommendedName>
        <fullName evidence="11">L-ascorbate oxidase</fullName>
    </recommendedName>
</protein>
<dbReference type="InterPro" id="IPR033138">
    <property type="entry name" value="Cu_oxidase_CS"/>
</dbReference>
<dbReference type="Gene3D" id="2.60.40.420">
    <property type="entry name" value="Cupredoxins - blue copper proteins"/>
    <property type="match status" value="3"/>
</dbReference>
<evidence type="ECO:0008006" key="11">
    <source>
        <dbReference type="Google" id="ProtNLM"/>
    </source>
</evidence>
<dbReference type="InterPro" id="IPR017762">
    <property type="entry name" value="Multicopper_oxidase_fun"/>
</dbReference>
<dbReference type="Pfam" id="PF00394">
    <property type="entry name" value="Cu-oxidase"/>
    <property type="match status" value="1"/>
</dbReference>
<feature type="chain" id="PRO_5040507878" description="L-ascorbate oxidase" evidence="5">
    <location>
        <begin position="17"/>
        <end position="599"/>
    </location>
</feature>
<evidence type="ECO:0000256" key="3">
    <source>
        <dbReference type="ARBA" id="ARBA00023002"/>
    </source>
</evidence>
<keyword evidence="2" id="KW-0479">Metal-binding</keyword>
<dbReference type="InterPro" id="IPR001117">
    <property type="entry name" value="Cu-oxidase_2nd"/>
</dbReference>
<reference evidence="9" key="1">
    <citation type="submission" date="2021-07" db="EMBL/GenBank/DDBJ databases">
        <authorList>
            <person name="Durling M."/>
        </authorList>
    </citation>
    <scope>NUCLEOTIDE SEQUENCE</scope>
</reference>
<feature type="domain" description="Plastocyanin-like" evidence="6">
    <location>
        <begin position="172"/>
        <end position="322"/>
    </location>
</feature>
<sequence>MFLFHALFLWATAASASRFAIRTEGGSEPVPVVHDNSFVPDAILRVTHDKLQAACSPEKPSYLVNGTYPGPALRIPTGKTTWIRVYNDIEDHNLTMHWHGLSLAVSPFADGTPQVSQWPIGPLHFFDYEMHVPEDRAGTYFYHSHVGFQASTAAGPLIVEDPIAPPYEYAEERIMFIGDIFDKTDEDIEKGLTSNPFVWSGEAAMVLLNGRGGGDNNGTFCNASLPVIDVKPNTTYRFRFIGATALSFVSLEVECHDTFSVIEADGHYTQPYDTPMMQVGPGQRFSALFTTLAQPEKSTYIIQMESRERPTVTRGFAILRYSDPEPNVSSVNKFYPPEQQPWKMRNTSTEWLEYALKPLVPIDFPTADKVSRTVTMTTHQYQQGYITWRQNGHPWTETYPQEPYLVSLYKSDHSEYPSMERALANDGIDPVTRVFPAEIGEIIDLVIQNTGSDNGGVDIHPFHVHGASIMDLGSGNGHYNATENEKKLLDLGVQPVYRDTTMLYRYSSKAPNGTAAGWRAWRLKVTQPGAWMIHCHILQHMVMGMQTVWVFGNETQLLASVPQPQIEGYLNYGGSAYGNSTHDPVMVAFQDGPAWTEGQ</sequence>
<dbReference type="Proteomes" id="UP000696280">
    <property type="component" value="Unassembled WGS sequence"/>
</dbReference>
<evidence type="ECO:0000259" key="7">
    <source>
        <dbReference type="Pfam" id="PF07731"/>
    </source>
</evidence>
<gene>
    <name evidence="9" type="ORF">HYFRA_00007440</name>
</gene>
<keyword evidence="4" id="KW-0186">Copper</keyword>
<accession>A0A9N9KPI7</accession>
<evidence type="ECO:0000259" key="8">
    <source>
        <dbReference type="Pfam" id="PF07732"/>
    </source>
</evidence>
<dbReference type="Pfam" id="PF07731">
    <property type="entry name" value="Cu-oxidase_2"/>
    <property type="match status" value="1"/>
</dbReference>
<dbReference type="PANTHER" id="PTHR11709">
    <property type="entry name" value="MULTI-COPPER OXIDASE"/>
    <property type="match status" value="1"/>
</dbReference>
<dbReference type="InterPro" id="IPR011707">
    <property type="entry name" value="Cu-oxidase-like_N"/>
</dbReference>
<evidence type="ECO:0000256" key="4">
    <source>
        <dbReference type="ARBA" id="ARBA00023008"/>
    </source>
</evidence>
<dbReference type="SUPFAM" id="SSF49503">
    <property type="entry name" value="Cupredoxins"/>
    <property type="match status" value="3"/>
</dbReference>
<dbReference type="InterPro" id="IPR045087">
    <property type="entry name" value="Cu-oxidase_fam"/>
</dbReference>
<proteinExistence type="inferred from homology"/>
<comment type="caution">
    <text evidence="9">The sequence shown here is derived from an EMBL/GenBank/DDBJ whole genome shotgun (WGS) entry which is preliminary data.</text>
</comment>
<dbReference type="CDD" id="cd13895">
    <property type="entry name" value="CuRO_3_AAO_like_2"/>
    <property type="match status" value="1"/>
</dbReference>
<evidence type="ECO:0000313" key="10">
    <source>
        <dbReference type="Proteomes" id="UP000696280"/>
    </source>
</evidence>
<dbReference type="InterPro" id="IPR035666">
    <property type="entry name" value="MCO_CuRO_3"/>
</dbReference>
<dbReference type="InterPro" id="IPR011706">
    <property type="entry name" value="Cu-oxidase_C"/>
</dbReference>
<keyword evidence="10" id="KW-1185">Reference proteome</keyword>
<dbReference type="AlphaFoldDB" id="A0A9N9KPI7"/>
<feature type="domain" description="Plastocyanin-like" evidence="7">
    <location>
        <begin position="419"/>
        <end position="550"/>
    </location>
</feature>
<dbReference type="PROSITE" id="PS00079">
    <property type="entry name" value="MULTICOPPER_OXIDASE1"/>
    <property type="match status" value="1"/>
</dbReference>
<keyword evidence="5" id="KW-0732">Signal</keyword>
<dbReference type="Pfam" id="PF07732">
    <property type="entry name" value="Cu-oxidase_3"/>
    <property type="match status" value="1"/>
</dbReference>
<dbReference type="PANTHER" id="PTHR11709:SF394">
    <property type="entry name" value="FI03373P-RELATED"/>
    <property type="match status" value="1"/>
</dbReference>
<evidence type="ECO:0000259" key="6">
    <source>
        <dbReference type="Pfam" id="PF00394"/>
    </source>
</evidence>
<keyword evidence="3" id="KW-0560">Oxidoreductase</keyword>
<evidence type="ECO:0000256" key="1">
    <source>
        <dbReference type="ARBA" id="ARBA00010609"/>
    </source>
</evidence>
<dbReference type="InterPro" id="IPR002355">
    <property type="entry name" value="Cu_oxidase_Cu_BS"/>
</dbReference>
<evidence type="ECO:0000256" key="5">
    <source>
        <dbReference type="SAM" id="SignalP"/>
    </source>
</evidence>
<dbReference type="EMBL" id="CAJVRL010000043">
    <property type="protein sequence ID" value="CAG8951524.1"/>
    <property type="molecule type" value="Genomic_DNA"/>
</dbReference>
<feature type="signal peptide" evidence="5">
    <location>
        <begin position="1"/>
        <end position="16"/>
    </location>
</feature>
<dbReference type="GO" id="GO:0016491">
    <property type="term" value="F:oxidoreductase activity"/>
    <property type="evidence" value="ECO:0007669"/>
    <property type="project" value="UniProtKB-KW"/>
</dbReference>
<name>A0A9N9KPI7_9HELO</name>
<comment type="similarity">
    <text evidence="1">Belongs to the multicopper oxidase family.</text>
</comment>
<dbReference type="NCBIfam" id="TIGR03390">
    <property type="entry name" value="ascorbOXfungal"/>
    <property type="match status" value="1"/>
</dbReference>
<dbReference type="OrthoDB" id="2121828at2759"/>
<evidence type="ECO:0000313" key="9">
    <source>
        <dbReference type="EMBL" id="CAG8951524.1"/>
    </source>
</evidence>
<dbReference type="GO" id="GO:0005507">
    <property type="term" value="F:copper ion binding"/>
    <property type="evidence" value="ECO:0007669"/>
    <property type="project" value="InterPro"/>
</dbReference>
<evidence type="ECO:0000256" key="2">
    <source>
        <dbReference type="ARBA" id="ARBA00022723"/>
    </source>
</evidence>
<organism evidence="9 10">
    <name type="scientific">Hymenoscyphus fraxineus</name>
    <dbReference type="NCBI Taxonomy" id="746836"/>
    <lineage>
        <taxon>Eukaryota</taxon>
        <taxon>Fungi</taxon>
        <taxon>Dikarya</taxon>
        <taxon>Ascomycota</taxon>
        <taxon>Pezizomycotina</taxon>
        <taxon>Leotiomycetes</taxon>
        <taxon>Helotiales</taxon>
        <taxon>Helotiaceae</taxon>
        <taxon>Hymenoscyphus</taxon>
    </lineage>
</organism>
<dbReference type="InterPro" id="IPR008972">
    <property type="entry name" value="Cupredoxin"/>
</dbReference>